<organism evidence="2 3">
    <name type="scientific">Cystobacter ferrugineus</name>
    <dbReference type="NCBI Taxonomy" id="83449"/>
    <lineage>
        <taxon>Bacteria</taxon>
        <taxon>Pseudomonadati</taxon>
        <taxon>Myxococcota</taxon>
        <taxon>Myxococcia</taxon>
        <taxon>Myxococcales</taxon>
        <taxon>Cystobacterineae</taxon>
        <taxon>Archangiaceae</taxon>
        <taxon>Cystobacter</taxon>
    </lineage>
</organism>
<dbReference type="Proteomes" id="UP000182229">
    <property type="component" value="Unassembled WGS sequence"/>
</dbReference>
<feature type="region of interest" description="Disordered" evidence="1">
    <location>
        <begin position="80"/>
        <end position="113"/>
    </location>
</feature>
<reference evidence="2 3" key="2">
    <citation type="submission" date="2016-12" db="EMBL/GenBank/DDBJ databases">
        <title>Draft Genome Sequence of Cystobacter ferrugineus Strain Cbfe23.</title>
        <authorList>
            <person name="Akbar S."/>
            <person name="Dowd S.E."/>
            <person name="Stevens D.C."/>
        </authorList>
    </citation>
    <scope>NUCLEOTIDE SEQUENCE [LARGE SCALE GENOMIC DNA]</scope>
    <source>
        <strain evidence="2 3">Cbfe23</strain>
    </source>
</reference>
<dbReference type="EMBL" id="MPIN01000001">
    <property type="protein sequence ID" value="OJH42801.1"/>
    <property type="molecule type" value="Genomic_DNA"/>
</dbReference>
<evidence type="ECO:0000313" key="2">
    <source>
        <dbReference type="EMBL" id="OJH42801.1"/>
    </source>
</evidence>
<protein>
    <submittedName>
        <fullName evidence="2">Uncharacterized protein</fullName>
    </submittedName>
</protein>
<reference evidence="3" key="1">
    <citation type="submission" date="2016-11" db="EMBL/GenBank/DDBJ databases">
        <authorList>
            <person name="Shukria A."/>
            <person name="Stevens D.C."/>
        </authorList>
    </citation>
    <scope>NUCLEOTIDE SEQUENCE [LARGE SCALE GENOMIC DNA]</scope>
    <source>
        <strain evidence="3">Cbfe23</strain>
    </source>
</reference>
<gene>
    <name evidence="2" type="ORF">BON30_06410</name>
</gene>
<accession>A0A1L9BKJ6</accession>
<keyword evidence="3" id="KW-1185">Reference proteome</keyword>
<comment type="caution">
    <text evidence="2">The sequence shown here is derived from an EMBL/GenBank/DDBJ whole genome shotgun (WGS) entry which is preliminary data.</text>
</comment>
<name>A0A1L9BKJ6_9BACT</name>
<feature type="compositionally biased region" description="Basic and acidic residues" evidence="1">
    <location>
        <begin position="1"/>
        <end position="10"/>
    </location>
</feature>
<evidence type="ECO:0000313" key="3">
    <source>
        <dbReference type="Proteomes" id="UP000182229"/>
    </source>
</evidence>
<dbReference type="RefSeq" id="WP_071896896.1">
    <property type="nucleotide sequence ID" value="NZ_MPIN01000001.1"/>
</dbReference>
<evidence type="ECO:0000256" key="1">
    <source>
        <dbReference type="SAM" id="MobiDB-lite"/>
    </source>
</evidence>
<feature type="region of interest" description="Disordered" evidence="1">
    <location>
        <begin position="1"/>
        <end position="37"/>
    </location>
</feature>
<sequence length="113" mass="12408">MCARPVERPRSPSGYTPVQHDQHQTIGSQLEKDKVGDQNELIYRDKNLTVHRHHQEHIGGDMKLRVGPSKRTMVWINSQGTALDGSGVKPLKTNDAAQALPTPPTPADNGAKP</sequence>
<dbReference type="AlphaFoldDB" id="A0A1L9BKJ6"/>
<dbReference type="STRING" id="83449.BON30_06410"/>
<proteinExistence type="predicted"/>